<dbReference type="SUPFAM" id="SSF52540">
    <property type="entry name" value="P-loop containing nucleoside triphosphate hydrolases"/>
    <property type="match status" value="1"/>
</dbReference>
<evidence type="ECO:0000313" key="9">
    <source>
        <dbReference type="EMBL" id="HGY95580.1"/>
    </source>
</evidence>
<dbReference type="InterPro" id="IPR003439">
    <property type="entry name" value="ABC_transporter-like_ATP-bd"/>
</dbReference>
<dbReference type="InterPro" id="IPR003593">
    <property type="entry name" value="AAA+_ATPase"/>
</dbReference>
<dbReference type="CDD" id="cd03257">
    <property type="entry name" value="ABC_NikE_OppD_transporters"/>
    <property type="match status" value="1"/>
</dbReference>
<dbReference type="AlphaFoldDB" id="A0A7V5CUZ9"/>
<dbReference type="EMBL" id="DTKL01000080">
    <property type="protein sequence ID" value="HGY95580.1"/>
    <property type="molecule type" value="Genomic_DNA"/>
</dbReference>
<dbReference type="GO" id="GO:0015833">
    <property type="term" value="P:peptide transport"/>
    <property type="evidence" value="ECO:0007669"/>
    <property type="project" value="InterPro"/>
</dbReference>
<dbReference type="Pfam" id="PF08352">
    <property type="entry name" value="oligo_HPY"/>
    <property type="match status" value="1"/>
</dbReference>
<gene>
    <name evidence="9" type="ORF">ENW50_12985</name>
</gene>
<keyword evidence="5" id="KW-0547">Nucleotide-binding</keyword>
<reference evidence="9" key="1">
    <citation type="journal article" date="2020" name="mSystems">
        <title>Genome- and Community-Level Interaction Insights into Carbon Utilization and Element Cycling Functions of Hydrothermarchaeota in Hydrothermal Sediment.</title>
        <authorList>
            <person name="Zhou Z."/>
            <person name="Liu Y."/>
            <person name="Xu W."/>
            <person name="Pan J."/>
            <person name="Luo Z.H."/>
            <person name="Li M."/>
        </authorList>
    </citation>
    <scope>NUCLEOTIDE SEQUENCE [LARGE SCALE GENOMIC DNA]</scope>
    <source>
        <strain evidence="9">SpSt-855</strain>
    </source>
</reference>
<dbReference type="InterPro" id="IPR027417">
    <property type="entry name" value="P-loop_NTPase"/>
</dbReference>
<dbReference type="InterPro" id="IPR013563">
    <property type="entry name" value="Oligopep_ABC_C"/>
</dbReference>
<comment type="similarity">
    <text evidence="2">Belongs to the ABC transporter superfamily.</text>
</comment>
<feature type="domain" description="ABC transporter" evidence="8">
    <location>
        <begin position="1"/>
        <end position="251"/>
    </location>
</feature>
<keyword evidence="3" id="KW-0813">Transport</keyword>
<dbReference type="Pfam" id="PF00005">
    <property type="entry name" value="ABC_tran"/>
    <property type="match status" value="1"/>
</dbReference>
<organism evidence="9">
    <name type="scientific">Acidobacterium capsulatum</name>
    <dbReference type="NCBI Taxonomy" id="33075"/>
    <lineage>
        <taxon>Bacteria</taxon>
        <taxon>Pseudomonadati</taxon>
        <taxon>Acidobacteriota</taxon>
        <taxon>Terriglobia</taxon>
        <taxon>Terriglobales</taxon>
        <taxon>Acidobacteriaceae</taxon>
        <taxon>Acidobacterium</taxon>
    </lineage>
</organism>
<proteinExistence type="inferred from homology"/>
<evidence type="ECO:0000256" key="4">
    <source>
        <dbReference type="ARBA" id="ARBA00022475"/>
    </source>
</evidence>
<dbReference type="SMART" id="SM00382">
    <property type="entry name" value="AAA"/>
    <property type="match status" value="1"/>
</dbReference>
<comment type="subcellular location">
    <subcellularLocation>
        <location evidence="1">Cell inner membrane</location>
        <topology evidence="1">Peripheral membrane protein</topology>
    </subcellularLocation>
</comment>
<comment type="caution">
    <text evidence="9">The sequence shown here is derived from an EMBL/GenBank/DDBJ whole genome shotgun (WGS) entry which is preliminary data.</text>
</comment>
<keyword evidence="4" id="KW-1003">Cell membrane</keyword>
<dbReference type="PANTHER" id="PTHR43297:SF2">
    <property type="entry name" value="DIPEPTIDE TRANSPORT ATP-BINDING PROTEIN DPPD"/>
    <property type="match status" value="1"/>
</dbReference>
<evidence type="ECO:0000256" key="5">
    <source>
        <dbReference type="ARBA" id="ARBA00022741"/>
    </source>
</evidence>
<evidence type="ECO:0000256" key="2">
    <source>
        <dbReference type="ARBA" id="ARBA00005417"/>
    </source>
</evidence>
<evidence type="ECO:0000256" key="7">
    <source>
        <dbReference type="ARBA" id="ARBA00023136"/>
    </source>
</evidence>
<keyword evidence="7" id="KW-0472">Membrane</keyword>
<dbReference type="InterPro" id="IPR017871">
    <property type="entry name" value="ABC_transporter-like_CS"/>
</dbReference>
<dbReference type="FunFam" id="3.40.50.300:FF:000016">
    <property type="entry name" value="Oligopeptide ABC transporter ATP-binding component"/>
    <property type="match status" value="1"/>
</dbReference>
<dbReference type="PROSITE" id="PS50893">
    <property type="entry name" value="ABC_TRANSPORTER_2"/>
    <property type="match status" value="1"/>
</dbReference>
<name>A0A7V5CUZ9_9BACT</name>
<evidence type="ECO:0000259" key="8">
    <source>
        <dbReference type="PROSITE" id="PS50893"/>
    </source>
</evidence>
<dbReference type="PANTHER" id="PTHR43297">
    <property type="entry name" value="OLIGOPEPTIDE TRANSPORT ATP-BINDING PROTEIN APPD"/>
    <property type="match status" value="1"/>
</dbReference>
<dbReference type="GO" id="GO:0005524">
    <property type="term" value="F:ATP binding"/>
    <property type="evidence" value="ECO:0007669"/>
    <property type="project" value="UniProtKB-KW"/>
</dbReference>
<dbReference type="Gene3D" id="3.40.50.300">
    <property type="entry name" value="P-loop containing nucleotide triphosphate hydrolases"/>
    <property type="match status" value="1"/>
</dbReference>
<accession>A0A7V5CUZ9</accession>
<dbReference type="PROSITE" id="PS00211">
    <property type="entry name" value="ABC_TRANSPORTER_1"/>
    <property type="match status" value="1"/>
</dbReference>
<dbReference type="GO" id="GO:0005886">
    <property type="term" value="C:plasma membrane"/>
    <property type="evidence" value="ECO:0007669"/>
    <property type="project" value="UniProtKB-SubCell"/>
</dbReference>
<protein>
    <submittedName>
        <fullName evidence="9">ABC transporter ATP-binding protein</fullName>
    </submittedName>
</protein>
<keyword evidence="6 9" id="KW-0067">ATP-binding</keyword>
<evidence type="ECO:0000256" key="1">
    <source>
        <dbReference type="ARBA" id="ARBA00004417"/>
    </source>
</evidence>
<sequence>MRDLCIRFGPAQAADARPAVDHLNLTIAPGEALGLVGESGSGKSVTSLAILRLLDGAAQVSGSIRFDGQELLALAPDAMRRLRGREIGMIFQEPMTALNPVMPVGEQIAEGIRAHHPRMSRKELRETVLAAMDAVTLPDAARRYKDYPHQFSGGQRQRILIAMAIANRPRLLIADEPTTALDVTVQAQILELLASLRQQFGLAMLFISHDLAVVSQVADRVAVMRHGVLLEEASRREIFEHPLHPYTRGLIGAVPTMETPRDAPLATLAQGIAESGEWREARTGHWVRG</sequence>
<evidence type="ECO:0000256" key="6">
    <source>
        <dbReference type="ARBA" id="ARBA00022840"/>
    </source>
</evidence>
<dbReference type="GO" id="GO:0016887">
    <property type="term" value="F:ATP hydrolysis activity"/>
    <property type="evidence" value="ECO:0007669"/>
    <property type="project" value="InterPro"/>
</dbReference>
<evidence type="ECO:0000256" key="3">
    <source>
        <dbReference type="ARBA" id="ARBA00022448"/>
    </source>
</evidence>
<dbReference type="InterPro" id="IPR050388">
    <property type="entry name" value="ABC_Ni/Peptide_Import"/>
</dbReference>